<sequence length="246" mass="27004">MCHAPPSTLTQFLGFVEVVLAQCKDYGSALDLKNATQGMANIVECTRPAANHLGICTKYLDNVIRSCLYSSVLQESQGWKWWTGGSIFCSKVALSYLQVLWVRDEIWRVRTVPASATLSIVAHDKDLGATVDDYISKCVAGTKRDQVLTSSEGPKFFSLACWAGWYAILAIPRSPWKLYIKDGSNIIDDQVQPFGFADTTVQSIFLGLTWVAVCSGIHDEAALKESVEACTLRPVEKKGDSTRALA</sequence>
<organism evidence="2 3">
    <name type="scientific">Pisolithus microcarpus 441</name>
    <dbReference type="NCBI Taxonomy" id="765257"/>
    <lineage>
        <taxon>Eukaryota</taxon>
        <taxon>Fungi</taxon>
        <taxon>Dikarya</taxon>
        <taxon>Basidiomycota</taxon>
        <taxon>Agaricomycotina</taxon>
        <taxon>Agaricomycetes</taxon>
        <taxon>Agaricomycetidae</taxon>
        <taxon>Boletales</taxon>
        <taxon>Sclerodermatineae</taxon>
        <taxon>Pisolithaceae</taxon>
        <taxon>Pisolithus</taxon>
    </lineage>
</organism>
<reference evidence="3" key="2">
    <citation type="submission" date="2015-01" db="EMBL/GenBank/DDBJ databases">
        <title>Evolutionary Origins and Diversification of the Mycorrhizal Mutualists.</title>
        <authorList>
            <consortium name="DOE Joint Genome Institute"/>
            <consortium name="Mycorrhizal Genomics Consortium"/>
            <person name="Kohler A."/>
            <person name="Kuo A."/>
            <person name="Nagy L.G."/>
            <person name="Floudas D."/>
            <person name="Copeland A."/>
            <person name="Barry K.W."/>
            <person name="Cichocki N."/>
            <person name="Veneault-Fourrey C."/>
            <person name="LaButti K."/>
            <person name="Lindquist E.A."/>
            <person name="Lipzen A."/>
            <person name="Lundell T."/>
            <person name="Morin E."/>
            <person name="Murat C."/>
            <person name="Riley R."/>
            <person name="Ohm R."/>
            <person name="Sun H."/>
            <person name="Tunlid A."/>
            <person name="Henrissat B."/>
            <person name="Grigoriev I.V."/>
            <person name="Hibbett D.S."/>
            <person name="Martin F."/>
        </authorList>
    </citation>
    <scope>NUCLEOTIDE SEQUENCE [LARGE SCALE GENOMIC DNA]</scope>
    <source>
        <strain evidence="3">441</strain>
    </source>
</reference>
<evidence type="ECO:0000313" key="2">
    <source>
        <dbReference type="EMBL" id="KIK25319.1"/>
    </source>
</evidence>
<feature type="signal peptide" evidence="1">
    <location>
        <begin position="1"/>
        <end position="21"/>
    </location>
</feature>
<gene>
    <name evidence="2" type="ORF">PISMIDRAFT_22876</name>
</gene>
<dbReference type="STRING" id="765257.A0A0C9ZH34"/>
<dbReference type="Proteomes" id="UP000054018">
    <property type="component" value="Unassembled WGS sequence"/>
</dbReference>
<keyword evidence="1" id="KW-0732">Signal</keyword>
<name>A0A0C9ZH34_9AGAM</name>
<dbReference type="HOGENOM" id="CLU_1129453_0_0_1"/>
<dbReference type="OrthoDB" id="73919at2759"/>
<dbReference type="AlphaFoldDB" id="A0A0C9ZH34"/>
<keyword evidence="3" id="KW-1185">Reference proteome</keyword>
<evidence type="ECO:0000313" key="3">
    <source>
        <dbReference type="Proteomes" id="UP000054018"/>
    </source>
</evidence>
<accession>A0A0C9ZH34</accession>
<evidence type="ECO:0000256" key="1">
    <source>
        <dbReference type="SAM" id="SignalP"/>
    </source>
</evidence>
<reference evidence="2 3" key="1">
    <citation type="submission" date="2014-04" db="EMBL/GenBank/DDBJ databases">
        <authorList>
            <consortium name="DOE Joint Genome Institute"/>
            <person name="Kuo A."/>
            <person name="Kohler A."/>
            <person name="Costa M.D."/>
            <person name="Nagy L.G."/>
            <person name="Floudas D."/>
            <person name="Copeland A."/>
            <person name="Barry K.W."/>
            <person name="Cichocki N."/>
            <person name="Veneault-Fourrey C."/>
            <person name="LaButti K."/>
            <person name="Lindquist E.A."/>
            <person name="Lipzen A."/>
            <person name="Lundell T."/>
            <person name="Morin E."/>
            <person name="Murat C."/>
            <person name="Sun H."/>
            <person name="Tunlid A."/>
            <person name="Henrissat B."/>
            <person name="Grigoriev I.V."/>
            <person name="Hibbett D.S."/>
            <person name="Martin F."/>
            <person name="Nordberg H.P."/>
            <person name="Cantor M.N."/>
            <person name="Hua S.X."/>
        </authorList>
    </citation>
    <scope>NUCLEOTIDE SEQUENCE [LARGE SCALE GENOMIC DNA]</scope>
    <source>
        <strain evidence="2 3">441</strain>
    </source>
</reference>
<dbReference type="EMBL" id="KN833709">
    <property type="protein sequence ID" value="KIK25319.1"/>
    <property type="molecule type" value="Genomic_DNA"/>
</dbReference>
<proteinExistence type="predicted"/>
<protein>
    <submittedName>
        <fullName evidence="2">Uncharacterized protein</fullName>
    </submittedName>
</protein>
<feature type="chain" id="PRO_5002206821" evidence="1">
    <location>
        <begin position="22"/>
        <end position="246"/>
    </location>
</feature>